<evidence type="ECO:0000259" key="2">
    <source>
        <dbReference type="SMART" id="SM00738"/>
    </source>
</evidence>
<accession>A0ABW3V0V8</accession>
<sequence>MMMPNNRPFEEARILETARQLDERDPDRIKMRMQEKFLAIAAGTERSEKQWFVLKTANKQEKAVSQSVSNFGIETWLPVKSEARSVKYTRRSKQIEVPVFNGYLFVRVVPCVESWVGLSRVDGAISLIFGQHGAIVVSDKYMNDLRCLTDVGSFNDLKNFSRYNNGERVSFPVGSAGVFEGVIEGYVGTRAARVLAFIFGQERTIEVPLANLIKSA</sequence>
<dbReference type="Pfam" id="PF02357">
    <property type="entry name" value="NusG"/>
    <property type="match status" value="1"/>
</dbReference>
<dbReference type="SUPFAM" id="SSF82679">
    <property type="entry name" value="N-utilization substance G protein NusG, N-terminal domain"/>
    <property type="match status" value="1"/>
</dbReference>
<keyword evidence="1" id="KW-0804">Transcription</keyword>
<keyword evidence="4" id="KW-1185">Reference proteome</keyword>
<protein>
    <submittedName>
        <fullName evidence="3">Transcription termination/antitermination NusG family protein</fullName>
    </submittedName>
</protein>
<dbReference type="Proteomes" id="UP001597263">
    <property type="component" value="Unassembled WGS sequence"/>
</dbReference>
<dbReference type="CDD" id="cd09895">
    <property type="entry name" value="NGN_SP_UpxY"/>
    <property type="match status" value="1"/>
</dbReference>
<proteinExistence type="predicted"/>
<reference evidence="4" key="1">
    <citation type="journal article" date="2019" name="Int. J. Syst. Evol. Microbiol.">
        <title>The Global Catalogue of Microorganisms (GCM) 10K type strain sequencing project: providing services to taxonomists for standard genome sequencing and annotation.</title>
        <authorList>
            <consortium name="The Broad Institute Genomics Platform"/>
            <consortium name="The Broad Institute Genome Sequencing Center for Infectious Disease"/>
            <person name="Wu L."/>
            <person name="Ma J."/>
        </authorList>
    </citation>
    <scope>NUCLEOTIDE SEQUENCE [LARGE SCALE GENOMIC DNA]</scope>
    <source>
        <strain evidence="4">CCUG 49584</strain>
    </source>
</reference>
<feature type="domain" description="NusG-like N-terminal" evidence="2">
    <location>
        <begin position="48"/>
        <end position="149"/>
    </location>
</feature>
<evidence type="ECO:0000256" key="1">
    <source>
        <dbReference type="ARBA" id="ARBA00023163"/>
    </source>
</evidence>
<organism evidence="3 4">
    <name type="scientific">Pseudochrobactrum kiredjianiae</name>
    <dbReference type="NCBI Taxonomy" id="386305"/>
    <lineage>
        <taxon>Bacteria</taxon>
        <taxon>Pseudomonadati</taxon>
        <taxon>Pseudomonadota</taxon>
        <taxon>Alphaproteobacteria</taxon>
        <taxon>Hyphomicrobiales</taxon>
        <taxon>Brucellaceae</taxon>
        <taxon>Pseudochrobactrum</taxon>
    </lineage>
</organism>
<evidence type="ECO:0000313" key="4">
    <source>
        <dbReference type="Proteomes" id="UP001597263"/>
    </source>
</evidence>
<evidence type="ECO:0000313" key="3">
    <source>
        <dbReference type="EMBL" id="MFD1226793.1"/>
    </source>
</evidence>
<gene>
    <name evidence="3" type="ORF">ACFQ35_06465</name>
</gene>
<dbReference type="SMART" id="SM00738">
    <property type="entry name" value="NGN"/>
    <property type="match status" value="1"/>
</dbReference>
<name>A0ABW3V0V8_9HYPH</name>
<dbReference type="EMBL" id="JBHTMA010000033">
    <property type="protein sequence ID" value="MFD1226793.1"/>
    <property type="molecule type" value="Genomic_DNA"/>
</dbReference>
<dbReference type="Gene3D" id="3.30.70.940">
    <property type="entry name" value="NusG, N-terminal domain"/>
    <property type="match status" value="1"/>
</dbReference>
<dbReference type="InterPro" id="IPR006645">
    <property type="entry name" value="NGN-like_dom"/>
</dbReference>
<comment type="caution">
    <text evidence="3">The sequence shown here is derived from an EMBL/GenBank/DDBJ whole genome shotgun (WGS) entry which is preliminary data.</text>
</comment>
<dbReference type="RefSeq" id="WP_289387466.1">
    <property type="nucleotide sequence ID" value="NZ_JAUCBM010000005.1"/>
</dbReference>
<dbReference type="InterPro" id="IPR036735">
    <property type="entry name" value="NGN_dom_sf"/>
</dbReference>